<dbReference type="RefSeq" id="WP_139094728.1">
    <property type="nucleotide sequence ID" value="NZ_VDFW01000001.1"/>
</dbReference>
<dbReference type="Proteomes" id="UP000305546">
    <property type="component" value="Unassembled WGS sequence"/>
</dbReference>
<proteinExistence type="predicted"/>
<keyword evidence="3" id="KW-1185">Reference proteome</keyword>
<evidence type="ECO:0000256" key="1">
    <source>
        <dbReference type="SAM" id="MobiDB-lite"/>
    </source>
</evidence>
<comment type="caution">
    <text evidence="2">The sequence shown here is derived from an EMBL/GenBank/DDBJ whole genome shotgun (WGS) entry which is preliminary data.</text>
</comment>
<dbReference type="EMBL" id="VDFW01000001">
    <property type="protein sequence ID" value="TNC29657.1"/>
    <property type="molecule type" value="Genomic_DNA"/>
</dbReference>
<keyword evidence="2" id="KW-0378">Hydrolase</keyword>
<keyword evidence="2" id="KW-0255">Endonuclease</keyword>
<dbReference type="AlphaFoldDB" id="A0A5C4M857"/>
<dbReference type="OrthoDB" id="5241234at2"/>
<keyword evidence="2" id="KW-0540">Nuclease</keyword>
<evidence type="ECO:0000313" key="3">
    <source>
        <dbReference type="Proteomes" id="UP000305546"/>
    </source>
</evidence>
<feature type="compositionally biased region" description="Low complexity" evidence="1">
    <location>
        <begin position="181"/>
        <end position="197"/>
    </location>
</feature>
<feature type="region of interest" description="Disordered" evidence="1">
    <location>
        <begin position="172"/>
        <end position="197"/>
    </location>
</feature>
<sequence>MASAAYARIDALARHLRYRGDERTVEQLRADLLLGRDPGVTVPAAAAMAHLRMPASTALTITDHGCELEGYGPVPAPIARDIMADPDSIGRKVITDAGRVVTGIGARKYRPNHALRDLIAARDRECTAPQCHRPARRCDFDHLTPFARGGPASHLNGGPKCARHHHLRDEPGWTVDYDPATGTGSVTTPTSRTYTTQ</sequence>
<name>A0A5C4M857_9PSEU</name>
<protein>
    <submittedName>
        <fullName evidence="2">HNH endonuclease</fullName>
    </submittedName>
</protein>
<dbReference type="GO" id="GO:0004519">
    <property type="term" value="F:endonuclease activity"/>
    <property type="evidence" value="ECO:0007669"/>
    <property type="project" value="UniProtKB-KW"/>
</dbReference>
<reference evidence="2 3" key="1">
    <citation type="submission" date="2019-06" db="EMBL/GenBank/DDBJ databases">
        <title>Amycolatopsis alkalitolerans sp. nov., isolated from Gastrodia elata Blume.</title>
        <authorList>
            <person name="Narsing Rao M.P."/>
            <person name="Li W.J."/>
        </authorList>
    </citation>
    <scope>NUCLEOTIDE SEQUENCE [LARGE SCALE GENOMIC DNA]</scope>
    <source>
        <strain evidence="2 3">SYSUP0005</strain>
    </source>
</reference>
<evidence type="ECO:0000313" key="2">
    <source>
        <dbReference type="EMBL" id="TNC29657.1"/>
    </source>
</evidence>
<accession>A0A5C4M857</accession>
<organism evidence="2 3">
    <name type="scientific">Amycolatopsis alkalitolerans</name>
    <dbReference type="NCBI Taxonomy" id="2547244"/>
    <lineage>
        <taxon>Bacteria</taxon>
        <taxon>Bacillati</taxon>
        <taxon>Actinomycetota</taxon>
        <taxon>Actinomycetes</taxon>
        <taxon>Pseudonocardiales</taxon>
        <taxon>Pseudonocardiaceae</taxon>
        <taxon>Amycolatopsis</taxon>
    </lineage>
</organism>
<gene>
    <name evidence="2" type="ORF">FG385_01485</name>
</gene>